<reference evidence="2 3" key="1">
    <citation type="submission" date="2022-12" db="EMBL/GenBank/DDBJ databases">
        <title>Chromosome-level genome assembly of true bugs.</title>
        <authorList>
            <person name="Ma L."/>
            <person name="Li H."/>
        </authorList>
    </citation>
    <scope>NUCLEOTIDE SEQUENCE [LARGE SCALE GENOMIC DNA]</scope>
    <source>
        <strain evidence="2">Lab_2022b</strain>
    </source>
</reference>
<keyword evidence="3" id="KW-1185">Reference proteome</keyword>
<dbReference type="EMBL" id="JAPXFL010000007">
    <property type="protein sequence ID" value="KAK9503484.1"/>
    <property type="molecule type" value="Genomic_DNA"/>
</dbReference>
<gene>
    <name evidence="2" type="ORF">O3M35_010030</name>
</gene>
<keyword evidence="1" id="KW-1133">Transmembrane helix</keyword>
<keyword evidence="1" id="KW-0812">Transmembrane</keyword>
<feature type="transmembrane region" description="Helical" evidence="1">
    <location>
        <begin position="16"/>
        <end position="36"/>
    </location>
</feature>
<evidence type="ECO:0008006" key="4">
    <source>
        <dbReference type="Google" id="ProtNLM"/>
    </source>
</evidence>
<feature type="transmembrane region" description="Helical" evidence="1">
    <location>
        <begin position="43"/>
        <end position="66"/>
    </location>
</feature>
<proteinExistence type="predicted"/>
<dbReference type="AlphaFoldDB" id="A0AAW1D4K7"/>
<dbReference type="Proteomes" id="UP001461498">
    <property type="component" value="Unassembled WGS sequence"/>
</dbReference>
<protein>
    <recommendedName>
        <fullName evidence="4">NADH dehydrogenase subunit 4L</fullName>
    </recommendedName>
</protein>
<organism evidence="2 3">
    <name type="scientific">Rhynocoris fuscipes</name>
    <dbReference type="NCBI Taxonomy" id="488301"/>
    <lineage>
        <taxon>Eukaryota</taxon>
        <taxon>Metazoa</taxon>
        <taxon>Ecdysozoa</taxon>
        <taxon>Arthropoda</taxon>
        <taxon>Hexapoda</taxon>
        <taxon>Insecta</taxon>
        <taxon>Pterygota</taxon>
        <taxon>Neoptera</taxon>
        <taxon>Paraneoptera</taxon>
        <taxon>Hemiptera</taxon>
        <taxon>Heteroptera</taxon>
        <taxon>Panheteroptera</taxon>
        <taxon>Cimicomorpha</taxon>
        <taxon>Reduviidae</taxon>
        <taxon>Harpactorinae</taxon>
        <taxon>Harpactorini</taxon>
        <taxon>Rhynocoris</taxon>
    </lineage>
</organism>
<accession>A0AAW1D4K7</accession>
<evidence type="ECO:0000313" key="2">
    <source>
        <dbReference type="EMBL" id="KAK9503484.1"/>
    </source>
</evidence>
<comment type="caution">
    <text evidence="2">The sequence shown here is derived from an EMBL/GenBank/DDBJ whole genome shotgun (WGS) entry which is preliminary data.</text>
</comment>
<keyword evidence="1" id="KW-0472">Membrane</keyword>
<name>A0AAW1D4K7_9HEMI</name>
<evidence type="ECO:0000256" key="1">
    <source>
        <dbReference type="SAM" id="Phobius"/>
    </source>
</evidence>
<sequence length="76" mass="9267">MFKLEGCTCNDNTLKALLFFLSIFIIFCLVCGRTFFCKFSFNLFLFCLSLNLYLIFFFFFFFFFFLKELILFLNIF</sequence>
<evidence type="ECO:0000313" key="3">
    <source>
        <dbReference type="Proteomes" id="UP001461498"/>
    </source>
</evidence>